<keyword evidence="5" id="KW-1185">Reference proteome</keyword>
<organism evidence="4 5">
    <name type="scientific">Acidovorax bellezanensis</name>
    <dbReference type="NCBI Taxonomy" id="2976702"/>
    <lineage>
        <taxon>Bacteria</taxon>
        <taxon>Pseudomonadati</taxon>
        <taxon>Pseudomonadota</taxon>
        <taxon>Betaproteobacteria</taxon>
        <taxon>Burkholderiales</taxon>
        <taxon>Comamonadaceae</taxon>
        <taxon>Acidovorax</taxon>
    </lineage>
</organism>
<feature type="region of interest" description="Disordered" evidence="1">
    <location>
        <begin position="1"/>
        <end position="20"/>
    </location>
</feature>
<dbReference type="Proteomes" id="UP001525968">
    <property type="component" value="Unassembled WGS sequence"/>
</dbReference>
<dbReference type="RefSeq" id="WP_261501329.1">
    <property type="nucleotide sequence ID" value="NZ_JAODYH010000007.1"/>
</dbReference>
<dbReference type="InterPro" id="IPR052894">
    <property type="entry name" value="AsmA-related"/>
</dbReference>
<reference evidence="4 5" key="1">
    <citation type="submission" date="2022-09" db="EMBL/GenBank/DDBJ databases">
        <title>Draft genome of isolate Be4.</title>
        <authorList>
            <person name="Sanchez-Castro I."/>
            <person name="Martinez-Rodriguez P."/>
            <person name="Descostes M."/>
            <person name="Merroun M."/>
        </authorList>
    </citation>
    <scope>NUCLEOTIDE SEQUENCE [LARGE SCALE GENOMIC DNA]</scope>
    <source>
        <strain evidence="4 5">Be4</strain>
    </source>
</reference>
<evidence type="ECO:0000256" key="2">
    <source>
        <dbReference type="SAM" id="Phobius"/>
    </source>
</evidence>
<keyword evidence="2" id="KW-1133">Transmembrane helix</keyword>
<proteinExistence type="predicted"/>
<gene>
    <name evidence="4" type="ORF">N0K08_15700</name>
</gene>
<sequence length="729" mass="77707">MTPPLSSSTATASSATPQASPSGRVRLLRWLGGLAVLLLALLVAAVLLIVYADLNRAKPWVEQQVSEATGRSFSIAGPLTAQWQWPQPLDTGWRHWVPGVTLTAEQLALGNPVDFSTPEAPQRPATGLPALPARKALETARAQDHAKAAPTEPSARDPQTMGSIARASASLRLWPLLARQLQIDTLVLEEPDIVFARRKDGSSNWHFERPQPQGLPWQFEVGQLQILHGWLGYVDGVTDLSVRARLATLTDAPADSPYGLGFALTGRYGKAQVTGHGKAGPVLSLRAEKVDYPLQFSAGAGSIKATVEGILANPASLSGLDFDVTLQGASMADLYPLTGLVLPNTPAFQTRGHLVGSLAPKKAVWKYEDFRGKVGRSDLQGNLTYTSAQPRPRLVGNMRSQQLRLADLAPVLGTSEAQAEKAQATGGRILPDAPFDIVRWNAMDLDLQFEGQHIVRSESLPIDAVSAHAVLENGVLRLDPLRFDVAKGRFNTAVVLDSLKTPLQAQIKGTVAGLKLSELFPKVALMDKSLGQMDGAVALSGQGNSIAKLLGTSSGEFRLYVRNGTLSRELLNLAALNVGSVIVAKLFGDDTEVQLRCAVADFSVRQGLAQTRVVKLATPEANVEATGSIDLSRELLDLRIKPESLKWKFFSLRTPLYVRGSFSQPKVGLETGPLLLRAGAAVAAAAAAPLALALVPITVPAAEDDVHCSQLLAQGQAAVRAGPQGAKRK</sequence>
<dbReference type="EMBL" id="JAODYH010000007">
    <property type="protein sequence ID" value="MCT9812090.1"/>
    <property type="molecule type" value="Genomic_DNA"/>
</dbReference>
<feature type="domain" description="AsmA" evidence="3">
    <location>
        <begin position="264"/>
        <end position="612"/>
    </location>
</feature>
<name>A0ABT2PP86_9BURK</name>
<dbReference type="InterPro" id="IPR007844">
    <property type="entry name" value="AsmA"/>
</dbReference>
<keyword evidence="2" id="KW-0472">Membrane</keyword>
<feature type="domain" description="AsmA" evidence="3">
    <location>
        <begin position="35"/>
        <end position="120"/>
    </location>
</feature>
<protein>
    <submittedName>
        <fullName evidence="4">AsmA family protein</fullName>
    </submittedName>
</protein>
<evidence type="ECO:0000313" key="4">
    <source>
        <dbReference type="EMBL" id="MCT9812090.1"/>
    </source>
</evidence>
<dbReference type="PANTHER" id="PTHR30441:SF9">
    <property type="entry name" value="ASMA FAMILY PROTEIN YHJG"/>
    <property type="match status" value="1"/>
</dbReference>
<dbReference type="PANTHER" id="PTHR30441">
    <property type="entry name" value="DUF748 DOMAIN-CONTAINING PROTEIN"/>
    <property type="match status" value="1"/>
</dbReference>
<accession>A0ABT2PP86</accession>
<evidence type="ECO:0000313" key="5">
    <source>
        <dbReference type="Proteomes" id="UP001525968"/>
    </source>
</evidence>
<comment type="caution">
    <text evidence="4">The sequence shown here is derived from an EMBL/GenBank/DDBJ whole genome shotgun (WGS) entry which is preliminary data.</text>
</comment>
<dbReference type="Pfam" id="PF05170">
    <property type="entry name" value="AsmA"/>
    <property type="match status" value="2"/>
</dbReference>
<feature type="transmembrane region" description="Helical" evidence="2">
    <location>
        <begin position="30"/>
        <end position="52"/>
    </location>
</feature>
<keyword evidence="2" id="KW-0812">Transmembrane</keyword>
<evidence type="ECO:0000256" key="1">
    <source>
        <dbReference type="SAM" id="MobiDB-lite"/>
    </source>
</evidence>
<evidence type="ECO:0000259" key="3">
    <source>
        <dbReference type="Pfam" id="PF05170"/>
    </source>
</evidence>